<protein>
    <submittedName>
        <fullName evidence="1">Uncharacterized protein</fullName>
    </submittedName>
</protein>
<feature type="non-terminal residue" evidence="1">
    <location>
        <position position="1"/>
    </location>
</feature>
<gene>
    <name evidence="1" type="ORF">S03H2_19438</name>
</gene>
<dbReference type="AlphaFoldDB" id="X1HJK8"/>
<comment type="caution">
    <text evidence="1">The sequence shown here is derived from an EMBL/GenBank/DDBJ whole genome shotgun (WGS) entry which is preliminary data.</text>
</comment>
<name>X1HJK8_9ZZZZ</name>
<organism evidence="1">
    <name type="scientific">marine sediment metagenome</name>
    <dbReference type="NCBI Taxonomy" id="412755"/>
    <lineage>
        <taxon>unclassified sequences</taxon>
        <taxon>metagenomes</taxon>
        <taxon>ecological metagenomes</taxon>
    </lineage>
</organism>
<reference evidence="1" key="1">
    <citation type="journal article" date="2014" name="Front. Microbiol.">
        <title>High frequency of phylogenetically diverse reductive dehalogenase-homologous genes in deep subseafloor sedimentary metagenomes.</title>
        <authorList>
            <person name="Kawai M."/>
            <person name="Futagami T."/>
            <person name="Toyoda A."/>
            <person name="Takaki Y."/>
            <person name="Nishi S."/>
            <person name="Hori S."/>
            <person name="Arai W."/>
            <person name="Tsubouchi T."/>
            <person name="Morono Y."/>
            <person name="Uchiyama I."/>
            <person name="Ito T."/>
            <person name="Fujiyama A."/>
            <person name="Inagaki F."/>
            <person name="Takami H."/>
        </authorList>
    </citation>
    <scope>NUCLEOTIDE SEQUENCE</scope>
    <source>
        <strain evidence="1">Expedition CK06-06</strain>
    </source>
</reference>
<sequence length="31" mass="3424">VPELPEVAPIKTTTRGGTILNMSRLLILQVY</sequence>
<accession>X1HJK8</accession>
<proteinExistence type="predicted"/>
<dbReference type="EMBL" id="BARU01010153">
    <property type="protein sequence ID" value="GAH45468.1"/>
    <property type="molecule type" value="Genomic_DNA"/>
</dbReference>
<evidence type="ECO:0000313" key="1">
    <source>
        <dbReference type="EMBL" id="GAH45468.1"/>
    </source>
</evidence>